<evidence type="ECO:0000256" key="1">
    <source>
        <dbReference type="SAM" id="MobiDB-lite"/>
    </source>
</evidence>
<evidence type="ECO:0000313" key="2">
    <source>
        <dbReference type="EMBL" id="KAK9831840.1"/>
    </source>
</evidence>
<organism evidence="2 3">
    <name type="scientific">Elliptochloris bilobata</name>
    <dbReference type="NCBI Taxonomy" id="381761"/>
    <lineage>
        <taxon>Eukaryota</taxon>
        <taxon>Viridiplantae</taxon>
        <taxon>Chlorophyta</taxon>
        <taxon>core chlorophytes</taxon>
        <taxon>Trebouxiophyceae</taxon>
        <taxon>Trebouxiophyceae incertae sedis</taxon>
        <taxon>Elliptochloris clade</taxon>
        <taxon>Elliptochloris</taxon>
    </lineage>
</organism>
<dbReference type="EMBL" id="JALJOU010000044">
    <property type="protein sequence ID" value="KAK9831840.1"/>
    <property type="molecule type" value="Genomic_DNA"/>
</dbReference>
<sequence length="194" mass="22065">MNNKQKALHKDYTIENGVVSNHRCCAERRLLESYVAEARKHGVRPHQVVLWVRRKLGAHISVWRKRSDGTFGCATPCVLCQRELKRYDLRVHCSQDTGWFVGRLSEAGAPQAQLTTAQRRLFAIGSHQILDLRLRKYNKRFGLGPEACQAREEGPSSQACHRRGRPASNTQRVPLHACHRKGRPVPEEATRTLG</sequence>
<reference evidence="2 3" key="1">
    <citation type="journal article" date="2024" name="Nat. Commun.">
        <title>Phylogenomics reveals the evolutionary origins of lichenization in chlorophyte algae.</title>
        <authorList>
            <person name="Puginier C."/>
            <person name="Libourel C."/>
            <person name="Otte J."/>
            <person name="Skaloud P."/>
            <person name="Haon M."/>
            <person name="Grisel S."/>
            <person name="Petersen M."/>
            <person name="Berrin J.G."/>
            <person name="Delaux P.M."/>
            <person name="Dal Grande F."/>
            <person name="Keller J."/>
        </authorList>
    </citation>
    <scope>NUCLEOTIDE SEQUENCE [LARGE SCALE GENOMIC DNA]</scope>
    <source>
        <strain evidence="2 3">SAG 245.80</strain>
    </source>
</reference>
<evidence type="ECO:0000313" key="3">
    <source>
        <dbReference type="Proteomes" id="UP001445335"/>
    </source>
</evidence>
<feature type="region of interest" description="Disordered" evidence="1">
    <location>
        <begin position="149"/>
        <end position="170"/>
    </location>
</feature>
<keyword evidence="3" id="KW-1185">Reference proteome</keyword>
<comment type="caution">
    <text evidence="2">The sequence shown here is derived from an EMBL/GenBank/DDBJ whole genome shotgun (WGS) entry which is preliminary data.</text>
</comment>
<accession>A0AAW1RCM2</accession>
<dbReference type="AlphaFoldDB" id="A0AAW1RCM2"/>
<dbReference type="Proteomes" id="UP001445335">
    <property type="component" value="Unassembled WGS sequence"/>
</dbReference>
<proteinExistence type="predicted"/>
<protein>
    <submittedName>
        <fullName evidence="2">Uncharacterized protein</fullName>
    </submittedName>
</protein>
<gene>
    <name evidence="2" type="ORF">WJX81_000528</name>
</gene>
<name>A0AAW1RCM2_9CHLO</name>